<sequence>MTAESCAPGQVLLSGPMPRFGLPRYLRRHVEVAPDSPIGIFGAVAYPLILTPPLLGRLPRTVITHDFHGSGNLISVVW</sequence>
<reference evidence="2" key="1">
    <citation type="journal article" date="2019" name="Int. J. Syst. Evol. Microbiol.">
        <title>The Global Catalogue of Microorganisms (GCM) 10K type strain sequencing project: providing services to taxonomists for standard genome sequencing and annotation.</title>
        <authorList>
            <consortium name="The Broad Institute Genomics Platform"/>
            <consortium name="The Broad Institute Genome Sequencing Center for Infectious Disease"/>
            <person name="Wu L."/>
            <person name="Ma J."/>
        </authorList>
    </citation>
    <scope>NUCLEOTIDE SEQUENCE [LARGE SCALE GENOMIC DNA]</scope>
    <source>
        <strain evidence="2">JCM 31405</strain>
    </source>
</reference>
<protein>
    <submittedName>
        <fullName evidence="1">Uncharacterized protein</fullName>
    </submittedName>
</protein>
<evidence type="ECO:0000313" key="2">
    <source>
        <dbReference type="Proteomes" id="UP000644548"/>
    </source>
</evidence>
<proteinExistence type="predicted"/>
<dbReference type="Proteomes" id="UP000644548">
    <property type="component" value="Unassembled WGS sequence"/>
</dbReference>
<gene>
    <name evidence="1" type="ORF">GCM10008960_42450</name>
</gene>
<evidence type="ECO:0000313" key="1">
    <source>
        <dbReference type="EMBL" id="GGS12307.1"/>
    </source>
</evidence>
<accession>A0ABQ2S9R8</accession>
<keyword evidence="2" id="KW-1185">Reference proteome</keyword>
<comment type="caution">
    <text evidence="1">The sequence shown here is derived from an EMBL/GenBank/DDBJ whole genome shotgun (WGS) entry which is preliminary data.</text>
</comment>
<name>A0ABQ2S9R8_9DEIO</name>
<organism evidence="1 2">
    <name type="scientific">Deinococcus sedimenti</name>
    <dbReference type="NCBI Taxonomy" id="1867090"/>
    <lineage>
        <taxon>Bacteria</taxon>
        <taxon>Thermotogati</taxon>
        <taxon>Deinococcota</taxon>
        <taxon>Deinococci</taxon>
        <taxon>Deinococcales</taxon>
        <taxon>Deinococcaceae</taxon>
        <taxon>Deinococcus</taxon>
    </lineage>
</organism>
<dbReference type="EMBL" id="BMQN01000048">
    <property type="protein sequence ID" value="GGS12307.1"/>
    <property type="molecule type" value="Genomic_DNA"/>
</dbReference>